<reference evidence="1 2" key="1">
    <citation type="submission" date="2019-08" db="EMBL/GenBank/DDBJ databases">
        <title>Genome sequencing of Paenibacillus faecis DSM 23593(T).</title>
        <authorList>
            <person name="Kook J.-K."/>
            <person name="Park S.-N."/>
            <person name="Lim Y.K."/>
        </authorList>
    </citation>
    <scope>NUCLEOTIDE SEQUENCE [LARGE SCALE GENOMIC DNA]</scope>
    <source>
        <strain evidence="1 2">DSM 23593</strain>
    </source>
</reference>
<dbReference type="EMBL" id="VSDO01000002">
    <property type="protein sequence ID" value="TYA13080.1"/>
    <property type="molecule type" value="Genomic_DNA"/>
</dbReference>
<proteinExistence type="predicted"/>
<evidence type="ECO:0000313" key="2">
    <source>
        <dbReference type="Proteomes" id="UP000325218"/>
    </source>
</evidence>
<accession>A0A5D0CTW3</accession>
<protein>
    <recommendedName>
        <fullName evidence="3">YgiT-type zinc finger protein</fullName>
    </recommendedName>
</protein>
<dbReference type="AlphaFoldDB" id="A0A5D0CTW3"/>
<dbReference type="Proteomes" id="UP000325218">
    <property type="component" value="Unassembled WGS sequence"/>
</dbReference>
<keyword evidence="2" id="KW-1185">Reference proteome</keyword>
<dbReference type="RefSeq" id="WP_148451679.1">
    <property type="nucleotide sequence ID" value="NZ_VSDO01000002.1"/>
</dbReference>
<comment type="caution">
    <text evidence="1">The sequence shown here is derived from an EMBL/GenBank/DDBJ whole genome shotgun (WGS) entry which is preliminary data.</text>
</comment>
<organism evidence="1 2">
    <name type="scientific">Paenibacillus faecis</name>
    <dbReference type="NCBI Taxonomy" id="862114"/>
    <lineage>
        <taxon>Bacteria</taxon>
        <taxon>Bacillati</taxon>
        <taxon>Bacillota</taxon>
        <taxon>Bacilli</taxon>
        <taxon>Bacillales</taxon>
        <taxon>Paenibacillaceae</taxon>
        <taxon>Paenibacillus</taxon>
    </lineage>
</organism>
<evidence type="ECO:0000313" key="1">
    <source>
        <dbReference type="EMBL" id="TYA13080.1"/>
    </source>
</evidence>
<name>A0A5D0CTW3_9BACL</name>
<sequence length="147" mass="17557">MRRLCRCGQEMNFGFRLVMFENKFQIDRVPIFECDSCDFYEVLPFVKPDLLDLLNQLKQQDVKGRVYFTEVNELADVLYELFRKWTKADSVLFEAMLEQHCEERINLLLDLYGCAQKMNDENWMKEIASRLATLSKFVKERQFMGAK</sequence>
<dbReference type="OrthoDB" id="2974439at2"/>
<gene>
    <name evidence="1" type="ORF">FRY98_10420</name>
</gene>
<evidence type="ECO:0008006" key="3">
    <source>
        <dbReference type="Google" id="ProtNLM"/>
    </source>
</evidence>